<sequence>MIRITTLFMAVACLIFSSCSTDVQINNPALQAKVDGELFRTVSKKAMIYDDGTLVISGSEGDKAISFTISSTKMGTYKISQETLSKVSFQKDQTKFVAQQGESTGEVNIIEINNNEISGNFYFKNLKDSNGNSSNFNNGWFYRVPIEEGIIEEVVTQEINPCLLNASLTAKVNGFEMITDDHSAQLFGVDNASILIKASNIEDEIEIVFPSNVAPGEYSLSGSGDYSATYSKRKDKSSVLSGTLIINEHNTDSKCISGTFEFETRSGAQISEGLFDFGY</sequence>
<keyword evidence="1" id="KW-0732">Signal</keyword>
<evidence type="ECO:0000256" key="1">
    <source>
        <dbReference type="SAM" id="SignalP"/>
    </source>
</evidence>
<evidence type="ECO:0000313" key="2">
    <source>
        <dbReference type="EMBL" id="MFD2186791.1"/>
    </source>
</evidence>
<dbReference type="EMBL" id="JBHUHY010000004">
    <property type="protein sequence ID" value="MFD2186791.1"/>
    <property type="molecule type" value="Genomic_DNA"/>
</dbReference>
<reference evidence="3" key="1">
    <citation type="journal article" date="2019" name="Int. J. Syst. Evol. Microbiol.">
        <title>The Global Catalogue of Microorganisms (GCM) 10K type strain sequencing project: providing services to taxonomists for standard genome sequencing and annotation.</title>
        <authorList>
            <consortium name="The Broad Institute Genomics Platform"/>
            <consortium name="The Broad Institute Genome Sequencing Center for Infectious Disease"/>
            <person name="Wu L."/>
            <person name="Ma J."/>
        </authorList>
    </citation>
    <scope>NUCLEOTIDE SEQUENCE [LARGE SCALE GENOMIC DNA]</scope>
    <source>
        <strain evidence="3">DT92</strain>
    </source>
</reference>
<accession>A0ABW5AXG5</accession>
<dbReference type="PROSITE" id="PS51257">
    <property type="entry name" value="PROKAR_LIPOPROTEIN"/>
    <property type="match status" value="1"/>
</dbReference>
<name>A0ABW5AXG5_9FLAO</name>
<dbReference type="Proteomes" id="UP001597344">
    <property type="component" value="Unassembled WGS sequence"/>
</dbReference>
<protein>
    <submittedName>
        <fullName evidence="2">DUF6252 family protein</fullName>
    </submittedName>
</protein>
<gene>
    <name evidence="2" type="ORF">ACFSJT_08305</name>
</gene>
<feature type="chain" id="PRO_5045143814" evidence="1">
    <location>
        <begin position="24"/>
        <end position="279"/>
    </location>
</feature>
<evidence type="ECO:0000313" key="3">
    <source>
        <dbReference type="Proteomes" id="UP001597344"/>
    </source>
</evidence>
<keyword evidence="3" id="KW-1185">Reference proteome</keyword>
<organism evidence="2 3">
    <name type="scientific">Aquimarina celericrescens</name>
    <dbReference type="NCBI Taxonomy" id="1964542"/>
    <lineage>
        <taxon>Bacteria</taxon>
        <taxon>Pseudomonadati</taxon>
        <taxon>Bacteroidota</taxon>
        <taxon>Flavobacteriia</taxon>
        <taxon>Flavobacteriales</taxon>
        <taxon>Flavobacteriaceae</taxon>
        <taxon>Aquimarina</taxon>
    </lineage>
</organism>
<proteinExistence type="predicted"/>
<dbReference type="RefSeq" id="WP_378319788.1">
    <property type="nucleotide sequence ID" value="NZ_JBHUHY010000004.1"/>
</dbReference>
<feature type="signal peptide" evidence="1">
    <location>
        <begin position="1"/>
        <end position="23"/>
    </location>
</feature>
<comment type="caution">
    <text evidence="2">The sequence shown here is derived from an EMBL/GenBank/DDBJ whole genome shotgun (WGS) entry which is preliminary data.</text>
</comment>
<dbReference type="Pfam" id="PF19765">
    <property type="entry name" value="DUF6252"/>
    <property type="match status" value="2"/>
</dbReference>
<dbReference type="InterPro" id="IPR046219">
    <property type="entry name" value="DUF6252"/>
</dbReference>